<dbReference type="Pfam" id="PF05050">
    <property type="entry name" value="Methyltransf_21"/>
    <property type="match status" value="1"/>
</dbReference>
<dbReference type="Proteomes" id="UP001302120">
    <property type="component" value="Unassembled WGS sequence"/>
</dbReference>
<dbReference type="Gene3D" id="3.40.50.150">
    <property type="entry name" value="Vaccinia Virus protein VP39"/>
    <property type="match status" value="1"/>
</dbReference>
<dbReference type="PANTHER" id="PTHR34009">
    <property type="entry name" value="PROTEIN STAR"/>
    <property type="match status" value="1"/>
</dbReference>
<evidence type="ECO:0000313" key="3">
    <source>
        <dbReference type="Proteomes" id="UP001302120"/>
    </source>
</evidence>
<dbReference type="InterPro" id="IPR053202">
    <property type="entry name" value="EGF_Rcpt_Signaling_Reg"/>
</dbReference>
<sequence>MSNEISRFIARIKQSIKVALGYSTAYTNKQYAFHKISWSQDGEDMLVAELFDGRAKGFYVDVGAHHPQRFSNTYYFYLLRKWQGINIDAMPGSMEIFNLLRPRDINLEIPISDKSETLTYYEFDEPALNSFCLPVSAEVATIRSKYKIVAETQLQTQTLAEVLDKHLPPEQTIDILSIDVEGLDYQVLTSNNWDKYKPKVILIEDLELTAVKNMQNSKICLFLETRGYILFAKTMRTLIFKLER</sequence>
<proteinExistence type="predicted"/>
<feature type="domain" description="Methyltransferase FkbM" evidence="1">
    <location>
        <begin position="61"/>
        <end position="229"/>
    </location>
</feature>
<dbReference type="GO" id="GO:0032259">
    <property type="term" value="P:methylation"/>
    <property type="evidence" value="ECO:0007669"/>
    <property type="project" value="UniProtKB-KW"/>
</dbReference>
<keyword evidence="3" id="KW-1185">Reference proteome</keyword>
<dbReference type="EMBL" id="JAYGHG010000019">
    <property type="protein sequence ID" value="MEA5582179.1"/>
    <property type="molecule type" value="Genomic_DNA"/>
</dbReference>
<accession>A0ABU5UF40</accession>
<name>A0ABU5UF40_9CYAN</name>
<keyword evidence="2" id="KW-0489">Methyltransferase</keyword>
<evidence type="ECO:0000259" key="1">
    <source>
        <dbReference type="Pfam" id="PF05050"/>
    </source>
</evidence>
<dbReference type="InterPro" id="IPR029063">
    <property type="entry name" value="SAM-dependent_MTases_sf"/>
</dbReference>
<gene>
    <name evidence="2" type="ORF">VB620_12605</name>
</gene>
<protein>
    <submittedName>
        <fullName evidence="2">FkbM family methyltransferase</fullName>
    </submittedName>
</protein>
<reference evidence="2 3" key="1">
    <citation type="submission" date="2023-12" db="EMBL/GenBank/DDBJ databases">
        <title>Baltic Sea Cyanobacteria.</title>
        <authorList>
            <person name="Delbaje E."/>
            <person name="Fewer D.P."/>
            <person name="Shishido T.K."/>
        </authorList>
    </citation>
    <scope>NUCLEOTIDE SEQUENCE [LARGE SCALE GENOMIC DNA]</scope>
    <source>
        <strain evidence="2 3">UHCC-0300</strain>
    </source>
</reference>
<dbReference type="PANTHER" id="PTHR34009:SF2">
    <property type="entry name" value="PROTEIN STAR"/>
    <property type="match status" value="1"/>
</dbReference>
<dbReference type="SUPFAM" id="SSF53335">
    <property type="entry name" value="S-adenosyl-L-methionine-dependent methyltransferases"/>
    <property type="match status" value="1"/>
</dbReference>
<dbReference type="GO" id="GO:0008168">
    <property type="term" value="F:methyltransferase activity"/>
    <property type="evidence" value="ECO:0007669"/>
    <property type="project" value="UniProtKB-KW"/>
</dbReference>
<comment type="caution">
    <text evidence="2">The sequence shown here is derived from an EMBL/GenBank/DDBJ whole genome shotgun (WGS) entry which is preliminary data.</text>
</comment>
<organism evidence="2 3">
    <name type="scientific">Nodularia harveyana UHCC-0300</name>
    <dbReference type="NCBI Taxonomy" id="2974287"/>
    <lineage>
        <taxon>Bacteria</taxon>
        <taxon>Bacillati</taxon>
        <taxon>Cyanobacteriota</taxon>
        <taxon>Cyanophyceae</taxon>
        <taxon>Nostocales</taxon>
        <taxon>Nodulariaceae</taxon>
        <taxon>Nodularia</taxon>
    </lineage>
</organism>
<evidence type="ECO:0000313" key="2">
    <source>
        <dbReference type="EMBL" id="MEA5582179.1"/>
    </source>
</evidence>
<dbReference type="InterPro" id="IPR006342">
    <property type="entry name" value="FkbM_mtfrase"/>
</dbReference>
<keyword evidence="2" id="KW-0808">Transferase</keyword>
<dbReference type="RefSeq" id="WP_323196501.1">
    <property type="nucleotide sequence ID" value="NZ_JAYGHG010000019.1"/>
</dbReference>